<keyword evidence="6" id="KW-1185">Reference proteome</keyword>
<evidence type="ECO:0000256" key="1">
    <source>
        <dbReference type="ARBA" id="ARBA00022490"/>
    </source>
</evidence>
<dbReference type="NCBIfam" id="NF009793">
    <property type="entry name" value="PRK13285.1-1"/>
    <property type="match status" value="1"/>
</dbReference>
<dbReference type="Proteomes" id="UP000650466">
    <property type="component" value="Unassembled WGS sequence"/>
</dbReference>
<dbReference type="GO" id="GO:0005737">
    <property type="term" value="C:cytoplasm"/>
    <property type="evidence" value="ECO:0007669"/>
    <property type="project" value="UniProtKB-SubCell"/>
</dbReference>
<keyword evidence="4" id="KW-0143">Chaperone</keyword>
<keyword evidence="3 4" id="KW-0810">Translation regulation</keyword>
<keyword evidence="5" id="KW-0282">Flagellum</keyword>
<comment type="function">
    <text evidence="4">Acts as an anti-CsrA protein, binds CsrA and prevents it from repressing translation of its target genes, one of which is flagellin. Binds to flagellin and participates in the assembly of the flagellum.</text>
</comment>
<organism evidence="5 6">
    <name type="scientific">Paenibacillus sedimenti</name>
    <dbReference type="NCBI Taxonomy" id="2770274"/>
    <lineage>
        <taxon>Bacteria</taxon>
        <taxon>Bacillati</taxon>
        <taxon>Bacillota</taxon>
        <taxon>Bacilli</taxon>
        <taxon>Bacillales</taxon>
        <taxon>Paenibacillaceae</taxon>
        <taxon>Paenibacillus</taxon>
    </lineage>
</organism>
<gene>
    <name evidence="4" type="primary">fliW</name>
    <name evidence="5" type="ORF">ICC18_29455</name>
</gene>
<dbReference type="AlphaFoldDB" id="A0A926KUC1"/>
<dbReference type="GO" id="GO:0006417">
    <property type="term" value="P:regulation of translation"/>
    <property type="evidence" value="ECO:0007669"/>
    <property type="project" value="UniProtKB-KW"/>
</dbReference>
<comment type="caution">
    <text evidence="5">The sequence shown here is derived from an EMBL/GenBank/DDBJ whole genome shotgun (WGS) entry which is preliminary data.</text>
</comment>
<evidence type="ECO:0000256" key="2">
    <source>
        <dbReference type="ARBA" id="ARBA00022795"/>
    </source>
</evidence>
<comment type="subunit">
    <text evidence="4">Interacts with translational regulator CsrA and flagellin(s).</text>
</comment>
<evidence type="ECO:0000256" key="4">
    <source>
        <dbReference type="HAMAP-Rule" id="MF_01185"/>
    </source>
</evidence>
<accession>A0A926KUC1</accession>
<dbReference type="InterPro" id="IPR003775">
    <property type="entry name" value="Flagellar_assembly_factor_FliW"/>
</dbReference>
<dbReference type="HAMAP" id="MF_01185">
    <property type="entry name" value="FliW"/>
    <property type="match status" value="1"/>
</dbReference>
<comment type="subcellular location">
    <subcellularLocation>
        <location evidence="4">Cytoplasm</location>
    </subcellularLocation>
</comment>
<reference evidence="5" key="1">
    <citation type="submission" date="2020-09" db="EMBL/GenBank/DDBJ databases">
        <title>Draft Genome Sequence of Paenibacillus sp. WST5.</title>
        <authorList>
            <person name="Bao Z."/>
        </authorList>
    </citation>
    <scope>NUCLEOTIDE SEQUENCE</scope>
    <source>
        <strain evidence="5">WST5</strain>
    </source>
</reference>
<keyword evidence="5" id="KW-0966">Cell projection</keyword>
<dbReference type="Gene3D" id="2.30.290.10">
    <property type="entry name" value="BH3618-like"/>
    <property type="match status" value="1"/>
</dbReference>
<dbReference type="InterPro" id="IPR024046">
    <property type="entry name" value="Flagellar_assmbl_FliW_dom_sf"/>
</dbReference>
<evidence type="ECO:0000313" key="6">
    <source>
        <dbReference type="Proteomes" id="UP000650466"/>
    </source>
</evidence>
<comment type="similarity">
    <text evidence="4">Belongs to the FliW family.</text>
</comment>
<keyword evidence="2 4" id="KW-1005">Bacterial flagellum biogenesis</keyword>
<evidence type="ECO:0000256" key="3">
    <source>
        <dbReference type="ARBA" id="ARBA00022845"/>
    </source>
</evidence>
<proteinExistence type="inferred from homology"/>
<protein>
    <recommendedName>
        <fullName evidence="4">Flagellar assembly factor FliW</fullName>
    </recommendedName>
</protein>
<keyword evidence="5" id="KW-0969">Cilium</keyword>
<evidence type="ECO:0000313" key="5">
    <source>
        <dbReference type="EMBL" id="MBD0384180.1"/>
    </source>
</evidence>
<dbReference type="PANTHER" id="PTHR39190:SF1">
    <property type="entry name" value="FLAGELLAR ASSEMBLY FACTOR FLIW"/>
    <property type="match status" value="1"/>
</dbReference>
<keyword evidence="1 4" id="KW-0963">Cytoplasm</keyword>
<dbReference type="RefSeq" id="WP_188177959.1">
    <property type="nucleotide sequence ID" value="NZ_JACVVD010000016.1"/>
</dbReference>
<dbReference type="PANTHER" id="PTHR39190">
    <property type="entry name" value="FLAGELLAR ASSEMBLY FACTOR FLIW"/>
    <property type="match status" value="1"/>
</dbReference>
<dbReference type="GO" id="GO:0044780">
    <property type="term" value="P:bacterial-type flagellum assembly"/>
    <property type="evidence" value="ECO:0007669"/>
    <property type="project" value="UniProtKB-UniRule"/>
</dbReference>
<dbReference type="EMBL" id="JACVVD010000016">
    <property type="protein sequence ID" value="MBD0384180.1"/>
    <property type="molecule type" value="Genomic_DNA"/>
</dbReference>
<name>A0A926KUC1_9BACL</name>
<dbReference type="Pfam" id="PF02623">
    <property type="entry name" value="FliW"/>
    <property type="match status" value="1"/>
</dbReference>
<sequence length="157" mass="17963">MVKQETLHFGEIEIQEDQIIHFPSGMPGFEDYSRFVLLHLDDEIPFSYLQSVDDGNISFIIANPFTFYPEYEFELSQIAKDELDIKSEEDVMVFGIITVHQQSGDGEITMNLLAPIVMNPKLRKAKQVVLHDTAYKTKHKLTVLQDEGNVREGEPSC</sequence>
<dbReference type="SUPFAM" id="SSF141457">
    <property type="entry name" value="BH3618-like"/>
    <property type="match status" value="1"/>
</dbReference>